<dbReference type="STRING" id="1416779.SAMN05444409_2449"/>
<dbReference type="Proteomes" id="UP000185207">
    <property type="component" value="Unassembled WGS sequence"/>
</dbReference>
<dbReference type="RefSeq" id="WP_074235662.1">
    <property type="nucleotide sequence ID" value="NZ_FSRK01000002.1"/>
</dbReference>
<reference evidence="2" key="1">
    <citation type="submission" date="2016-11" db="EMBL/GenBank/DDBJ databases">
        <authorList>
            <person name="Varghese N."/>
            <person name="Submissions S."/>
        </authorList>
    </citation>
    <scope>NUCLEOTIDE SEQUENCE [LARGE SCALE GENOMIC DNA]</scope>
    <source>
        <strain evidence="2">DSM 27623</strain>
    </source>
</reference>
<sequence>MNKILFALAFICSFVAKSQEVDVDNQDKKRNLIKVNLTSIIFRNYQFAYERTITKRIGVQVSYGFIPTGQVPLVDEYIKDEDVNNIKMGGSNFTLEPRIYLGRGYGHGFYIAPYYRYSHFNIDNLTYNYRSEDPAVSGEKIPIAFTGKTNSNNVGLMIGAQWLLGRKDNWVLDVWFIGGHYGGATGTITGKSARPLTSYEQNQLKQDIEDLDISLFDYKVMTNANGAVIDLDSKWLGVRSGISFGYRF</sequence>
<dbReference type="OrthoDB" id="1118958at2"/>
<evidence type="ECO:0000313" key="2">
    <source>
        <dbReference type="Proteomes" id="UP000185207"/>
    </source>
</evidence>
<name>A0A1N6I9B1_9FLAO</name>
<evidence type="ECO:0000313" key="1">
    <source>
        <dbReference type="EMBL" id="SIO28607.1"/>
    </source>
</evidence>
<proteinExistence type="predicted"/>
<accession>A0A1N6I9B1</accession>
<organism evidence="1 2">
    <name type="scientific">Epilithonimonas zeae</name>
    <dbReference type="NCBI Taxonomy" id="1416779"/>
    <lineage>
        <taxon>Bacteria</taxon>
        <taxon>Pseudomonadati</taxon>
        <taxon>Bacteroidota</taxon>
        <taxon>Flavobacteriia</taxon>
        <taxon>Flavobacteriales</taxon>
        <taxon>Weeksellaceae</taxon>
        <taxon>Chryseobacterium group</taxon>
        <taxon>Epilithonimonas</taxon>
    </lineage>
</organism>
<keyword evidence="2" id="KW-1185">Reference proteome</keyword>
<evidence type="ECO:0008006" key="3">
    <source>
        <dbReference type="Google" id="ProtNLM"/>
    </source>
</evidence>
<protein>
    <recommendedName>
        <fullName evidence="3">DUF3575 domain-containing protein</fullName>
    </recommendedName>
</protein>
<dbReference type="AlphaFoldDB" id="A0A1N6I9B1"/>
<dbReference type="EMBL" id="FSRK01000002">
    <property type="protein sequence ID" value="SIO28607.1"/>
    <property type="molecule type" value="Genomic_DNA"/>
</dbReference>
<gene>
    <name evidence="1" type="ORF">SAMN05444409_2449</name>
</gene>